<comment type="caution">
    <text evidence="2">The sequence shown here is derived from an EMBL/GenBank/DDBJ whole genome shotgun (WGS) entry which is preliminary data.</text>
</comment>
<dbReference type="EMBL" id="JARJFB010000110">
    <property type="protein sequence ID" value="MEA0971299.1"/>
    <property type="molecule type" value="Genomic_DNA"/>
</dbReference>
<accession>A0ABU5NDQ7</accession>
<dbReference type="PANTHER" id="PTHR36837:SF4">
    <property type="entry name" value="BLR0908 PROTEIN"/>
    <property type="match status" value="1"/>
</dbReference>
<reference evidence="2 3" key="1">
    <citation type="submission" date="2023-03" db="EMBL/GenBank/DDBJ databases">
        <title>Host association and intracellularity evolved multiple times independently in the Rickettsiales.</title>
        <authorList>
            <person name="Castelli M."/>
            <person name="Nardi T."/>
            <person name="Gammuto L."/>
            <person name="Bellinzona G."/>
            <person name="Sabaneyeva E."/>
            <person name="Potekhin A."/>
            <person name="Serra V."/>
            <person name="Petroni G."/>
            <person name="Sassera D."/>
        </authorList>
    </citation>
    <scope>NUCLEOTIDE SEQUENCE [LARGE SCALE GENOMIC DNA]</scope>
    <source>
        <strain evidence="2 3">Sr 2-6</strain>
    </source>
</reference>
<dbReference type="Pfam" id="PF06850">
    <property type="entry name" value="PHB_depo_C"/>
    <property type="match status" value="1"/>
</dbReference>
<dbReference type="SUPFAM" id="SSF53474">
    <property type="entry name" value="alpha/beta-Hydrolases"/>
    <property type="match status" value="1"/>
</dbReference>
<dbReference type="InterPro" id="IPR029058">
    <property type="entry name" value="AB_hydrolase_fold"/>
</dbReference>
<feature type="domain" description="PHB de-polymerase C-terminal" evidence="1">
    <location>
        <begin position="213"/>
        <end position="414"/>
    </location>
</feature>
<evidence type="ECO:0000313" key="2">
    <source>
        <dbReference type="EMBL" id="MEA0971299.1"/>
    </source>
</evidence>
<sequence length="418" mass="47447">MNNFIPDTNSLYGLIESARHSLSPSRFGLMMTHKWLEQPNNPFSKTHLASLMKAGLDMTERMTRIYKKPSFGITKCMVDGKEQKIHKRTLCKDVFCHLQHFEKPEYKGYQPKLLIVAPMSGHHATLLRGTVQDTLPFFDVYITDWVDANQVPITDGSFDLDSFIDYVINYTRFLGPNVHVLAVCQPTVPVLAATALMSQNNDIHVPKSMILIGGPIDARKNQTKPGDFAMDKSLVWFDQTLITNVPSNYPGYRRRVYPGFLQLAGFMAMNLQRHLTSHYDLFKDLVGGNEEQVDKQKKFYDEYLSVMDLPAEFYLQTIKEVFHDFSLAKDKFVSRGRKVHLDSITKSALMGIEGENDDIAAVGQTKAALSLCKNIPDSKKKYHLQKGVGHYGAFSGSKFRQEIVPSIKDFVYANDQKV</sequence>
<organism evidence="2 3">
    <name type="scientific">Candidatus Megaera venefica</name>
    <dbReference type="NCBI Taxonomy" id="2055910"/>
    <lineage>
        <taxon>Bacteria</taxon>
        <taxon>Pseudomonadati</taxon>
        <taxon>Pseudomonadota</taxon>
        <taxon>Alphaproteobacteria</taxon>
        <taxon>Rickettsiales</taxon>
        <taxon>Rickettsiaceae</taxon>
        <taxon>Candidatus Megaera</taxon>
    </lineage>
</organism>
<keyword evidence="3" id="KW-1185">Reference proteome</keyword>
<evidence type="ECO:0000259" key="1">
    <source>
        <dbReference type="Pfam" id="PF06850"/>
    </source>
</evidence>
<gene>
    <name evidence="2" type="ORF">Megvenef_01274</name>
</gene>
<dbReference type="NCBIfam" id="TIGR01849">
    <property type="entry name" value="PHB_depoly_PhaZ"/>
    <property type="match status" value="1"/>
</dbReference>
<dbReference type="InterPro" id="IPR009656">
    <property type="entry name" value="PHB_depo_C"/>
</dbReference>
<dbReference type="InterPro" id="IPR010915">
    <property type="entry name" value="PHB_depoly_PhaZ"/>
</dbReference>
<dbReference type="PANTHER" id="PTHR36837">
    <property type="entry name" value="POLY(3-HYDROXYALKANOATE) POLYMERASE SUBUNIT PHAC"/>
    <property type="match status" value="1"/>
</dbReference>
<dbReference type="InterPro" id="IPR051321">
    <property type="entry name" value="PHA/PHB_synthase"/>
</dbReference>
<dbReference type="Proteomes" id="UP001291687">
    <property type="component" value="Unassembled WGS sequence"/>
</dbReference>
<protein>
    <submittedName>
        <fullName evidence="2">Polyhydroxyalkanoate depolymerase</fullName>
    </submittedName>
</protein>
<proteinExistence type="predicted"/>
<dbReference type="RefSeq" id="WP_322777201.1">
    <property type="nucleotide sequence ID" value="NZ_JARJFB010000110.1"/>
</dbReference>
<dbReference type="PIRSF" id="PIRSF020818">
    <property type="entry name" value="PHB_depoly_PhaZ"/>
    <property type="match status" value="1"/>
</dbReference>
<evidence type="ECO:0000313" key="3">
    <source>
        <dbReference type="Proteomes" id="UP001291687"/>
    </source>
</evidence>
<name>A0ABU5NDQ7_9RICK</name>